<feature type="compositionally biased region" description="Gly residues" evidence="1">
    <location>
        <begin position="119"/>
        <end position="128"/>
    </location>
</feature>
<organism evidence="2 3">
    <name type="scientific">Haematococcus lacustris</name>
    <name type="common">Green alga</name>
    <name type="synonym">Haematococcus pluvialis</name>
    <dbReference type="NCBI Taxonomy" id="44745"/>
    <lineage>
        <taxon>Eukaryota</taxon>
        <taxon>Viridiplantae</taxon>
        <taxon>Chlorophyta</taxon>
        <taxon>core chlorophytes</taxon>
        <taxon>Chlorophyceae</taxon>
        <taxon>CS clade</taxon>
        <taxon>Chlamydomonadales</taxon>
        <taxon>Haematococcaceae</taxon>
        <taxon>Haematococcus</taxon>
    </lineage>
</organism>
<keyword evidence="3" id="KW-1185">Reference proteome</keyword>
<reference evidence="2 3" key="1">
    <citation type="submission" date="2020-02" db="EMBL/GenBank/DDBJ databases">
        <title>Draft genome sequence of Haematococcus lacustris strain NIES-144.</title>
        <authorList>
            <person name="Morimoto D."/>
            <person name="Nakagawa S."/>
            <person name="Yoshida T."/>
            <person name="Sawayama S."/>
        </authorList>
    </citation>
    <scope>NUCLEOTIDE SEQUENCE [LARGE SCALE GENOMIC DNA]</scope>
    <source>
        <strain evidence="2 3">NIES-144</strain>
    </source>
</reference>
<sequence length="152" mass="16063">MAAGLWQPRDFANVQWAMGRMGVTPSPSLRKSPPSILSRNPSTKKVNHPSNLDELSALSNPCRLCAGRWGVCWSAASLPHLPSFEGRHLAMALWGLASCQVLPSPAWHCAACLRAQQLGGGSSRGWGAAGSSRGRRGPRSSAPPETQSQPGA</sequence>
<evidence type="ECO:0000313" key="2">
    <source>
        <dbReference type="EMBL" id="GFH19360.1"/>
    </source>
</evidence>
<name>A0A699ZDB8_HAELA</name>
<comment type="caution">
    <text evidence="2">The sequence shown here is derived from an EMBL/GenBank/DDBJ whole genome shotgun (WGS) entry which is preliminary data.</text>
</comment>
<proteinExistence type="predicted"/>
<dbReference type="EMBL" id="BLLF01001449">
    <property type="protein sequence ID" value="GFH19360.1"/>
    <property type="molecule type" value="Genomic_DNA"/>
</dbReference>
<evidence type="ECO:0000256" key="1">
    <source>
        <dbReference type="SAM" id="MobiDB-lite"/>
    </source>
</evidence>
<dbReference type="Proteomes" id="UP000485058">
    <property type="component" value="Unassembled WGS sequence"/>
</dbReference>
<evidence type="ECO:0000313" key="3">
    <source>
        <dbReference type="Proteomes" id="UP000485058"/>
    </source>
</evidence>
<protein>
    <submittedName>
        <fullName evidence="2">Uncharacterized protein</fullName>
    </submittedName>
</protein>
<feature type="region of interest" description="Disordered" evidence="1">
    <location>
        <begin position="24"/>
        <end position="48"/>
    </location>
</feature>
<feature type="compositionally biased region" description="Polar residues" evidence="1">
    <location>
        <begin position="25"/>
        <end position="48"/>
    </location>
</feature>
<dbReference type="AlphaFoldDB" id="A0A699ZDB8"/>
<gene>
    <name evidence="2" type="ORF">HaLaN_16297</name>
</gene>
<accession>A0A699ZDB8</accession>
<feature type="region of interest" description="Disordered" evidence="1">
    <location>
        <begin position="119"/>
        <end position="152"/>
    </location>
</feature>